<feature type="binding site" evidence="11">
    <location>
        <position position="173"/>
    </location>
    <ligand>
        <name>[4Fe-4S] cluster</name>
        <dbReference type="ChEBI" id="CHEBI:49883"/>
        <note>4Fe-4S-S-AdoMet</note>
    </ligand>
</feature>
<feature type="binding site" evidence="11">
    <location>
        <position position="170"/>
    </location>
    <ligand>
        <name>[4Fe-4S] cluster</name>
        <dbReference type="ChEBI" id="CHEBI:49883"/>
        <note>4Fe-4S-S-AdoMet</note>
    </ligand>
</feature>
<keyword evidence="8" id="KW-0408">Iron</keyword>
<feature type="binding site" evidence="11">
    <location>
        <position position="166"/>
    </location>
    <ligand>
        <name>[4Fe-4S] cluster</name>
        <dbReference type="ChEBI" id="CHEBI:49883"/>
        <note>4Fe-4S-S-AdoMet</note>
    </ligand>
</feature>
<dbReference type="PANTHER" id="PTHR30538">
    <property type="entry name" value="LYSINE 2,3-AMINOMUTASE-RELATED"/>
    <property type="match status" value="1"/>
</dbReference>
<name>A0A0F6W670_9BACT</name>
<dbReference type="InterPro" id="IPR007197">
    <property type="entry name" value="rSAM"/>
</dbReference>
<dbReference type="SFLD" id="SFLDG01070">
    <property type="entry name" value="PLP-dependent"/>
    <property type="match status" value="1"/>
</dbReference>
<gene>
    <name evidence="15" type="ORF">DB32_005585</name>
</gene>
<dbReference type="PIRSF" id="PIRSF004911">
    <property type="entry name" value="DUF160"/>
    <property type="match status" value="1"/>
</dbReference>
<keyword evidence="7 12" id="KW-0663">Pyridoxal phosphate</keyword>
<accession>A0A0F6W670</accession>
<keyword evidence="16" id="KW-1185">Reference proteome</keyword>
<dbReference type="Gene3D" id="6.10.140.1170">
    <property type="match status" value="1"/>
</dbReference>
<evidence type="ECO:0000313" key="15">
    <source>
        <dbReference type="EMBL" id="AKF08436.1"/>
    </source>
</evidence>
<evidence type="ECO:0000256" key="9">
    <source>
        <dbReference type="ARBA" id="ARBA00023014"/>
    </source>
</evidence>
<evidence type="ECO:0000256" key="7">
    <source>
        <dbReference type="ARBA" id="ARBA00022898"/>
    </source>
</evidence>
<dbReference type="PROSITE" id="PS51918">
    <property type="entry name" value="RADICAL_SAM"/>
    <property type="match status" value="1"/>
</dbReference>
<evidence type="ECO:0000256" key="2">
    <source>
        <dbReference type="ARBA" id="ARBA00001966"/>
    </source>
</evidence>
<dbReference type="InterPro" id="IPR003739">
    <property type="entry name" value="Lys_aminomutase/Glu_NH3_mut"/>
</dbReference>
<comment type="similarity">
    <text evidence="3">Belongs to the radical SAM superfamily. KamA family.</text>
</comment>
<comment type="cofactor">
    <cofactor evidence="2">
        <name>[4Fe-4S] cluster</name>
        <dbReference type="ChEBI" id="CHEBI:49883"/>
    </cofactor>
</comment>
<evidence type="ECO:0000256" key="11">
    <source>
        <dbReference type="PIRSR" id="PIRSR004911-1"/>
    </source>
</evidence>
<protein>
    <submittedName>
        <fullName evidence="15">Lysyl-lysine 2,3-aminomutase</fullName>
    </submittedName>
</protein>
<dbReference type="GO" id="GO:0046872">
    <property type="term" value="F:metal ion binding"/>
    <property type="evidence" value="ECO:0007669"/>
    <property type="project" value="UniProtKB-KW"/>
</dbReference>
<dbReference type="STRING" id="927083.DB32_005585"/>
<dbReference type="InterPro" id="IPR058240">
    <property type="entry name" value="rSAM_sf"/>
</dbReference>
<keyword evidence="6 11" id="KW-0479">Metal-binding</keyword>
<evidence type="ECO:0000256" key="3">
    <source>
        <dbReference type="ARBA" id="ARBA00008703"/>
    </source>
</evidence>
<evidence type="ECO:0000256" key="12">
    <source>
        <dbReference type="PIRSR" id="PIRSR603739-50"/>
    </source>
</evidence>
<keyword evidence="4 11" id="KW-0004">4Fe-4S</keyword>
<dbReference type="Pfam" id="PF12544">
    <property type="entry name" value="LAM_C"/>
    <property type="match status" value="1"/>
</dbReference>
<dbReference type="Gene3D" id="3.20.20.70">
    <property type="entry name" value="Aldolase class I"/>
    <property type="match status" value="1"/>
</dbReference>
<keyword evidence="5" id="KW-0949">S-adenosyl-L-methionine</keyword>
<evidence type="ECO:0000256" key="1">
    <source>
        <dbReference type="ARBA" id="ARBA00001933"/>
    </source>
</evidence>
<feature type="modified residue" description="N6-(pyridoxal phosphate)lysine" evidence="12">
    <location>
        <position position="378"/>
    </location>
</feature>
<dbReference type="EMBL" id="CP011125">
    <property type="protein sequence ID" value="AKF08436.1"/>
    <property type="molecule type" value="Genomic_DNA"/>
</dbReference>
<dbReference type="SUPFAM" id="SSF102114">
    <property type="entry name" value="Radical SAM enzymes"/>
    <property type="match status" value="1"/>
</dbReference>
<evidence type="ECO:0000259" key="14">
    <source>
        <dbReference type="PROSITE" id="PS51918"/>
    </source>
</evidence>
<dbReference type="CDD" id="cd01335">
    <property type="entry name" value="Radical_SAM"/>
    <property type="match status" value="1"/>
</dbReference>
<dbReference type="NCBIfam" id="TIGR00238">
    <property type="entry name" value="KamA family radical SAM protein"/>
    <property type="match status" value="1"/>
</dbReference>
<evidence type="ECO:0000313" key="16">
    <source>
        <dbReference type="Proteomes" id="UP000034883"/>
    </source>
</evidence>
<proteinExistence type="inferred from homology"/>
<dbReference type="KEGG" id="samy:DB32_005585"/>
<evidence type="ECO:0000256" key="4">
    <source>
        <dbReference type="ARBA" id="ARBA00022485"/>
    </source>
</evidence>
<evidence type="ECO:0000256" key="10">
    <source>
        <dbReference type="ARBA" id="ARBA00023235"/>
    </source>
</evidence>
<evidence type="ECO:0000256" key="5">
    <source>
        <dbReference type="ARBA" id="ARBA00022691"/>
    </source>
</evidence>
<dbReference type="GO" id="GO:0051539">
    <property type="term" value="F:4 iron, 4 sulfur cluster binding"/>
    <property type="evidence" value="ECO:0007669"/>
    <property type="project" value="UniProtKB-KW"/>
</dbReference>
<dbReference type="InterPro" id="IPR013785">
    <property type="entry name" value="Aldolase_TIM"/>
</dbReference>
<feature type="domain" description="Radical SAM core" evidence="14">
    <location>
        <begin position="152"/>
        <end position="364"/>
    </location>
</feature>
<dbReference type="Pfam" id="PF04055">
    <property type="entry name" value="Radical_SAM"/>
    <property type="match status" value="1"/>
</dbReference>
<dbReference type="PANTHER" id="PTHR30538:SF1">
    <property type="entry name" value="L-LYSINE 2,3-AMINOMUTASE"/>
    <property type="match status" value="1"/>
</dbReference>
<evidence type="ECO:0000256" key="13">
    <source>
        <dbReference type="SAM" id="MobiDB-lite"/>
    </source>
</evidence>
<dbReference type="Proteomes" id="UP000034883">
    <property type="component" value="Chromosome"/>
</dbReference>
<dbReference type="AlphaFoldDB" id="A0A0F6W670"/>
<keyword evidence="9 11" id="KW-0411">Iron-sulfur</keyword>
<dbReference type="InterPro" id="IPR025895">
    <property type="entry name" value="LAM_C_dom"/>
</dbReference>
<keyword evidence="10" id="KW-0413">Isomerase</keyword>
<feature type="region of interest" description="Disordered" evidence="13">
    <location>
        <begin position="1"/>
        <end position="54"/>
    </location>
</feature>
<comment type="cofactor">
    <cofactor evidence="1 12">
        <name>pyridoxal 5'-phosphate</name>
        <dbReference type="ChEBI" id="CHEBI:597326"/>
    </cofactor>
</comment>
<organism evidence="15 16">
    <name type="scientific">Sandaracinus amylolyticus</name>
    <dbReference type="NCBI Taxonomy" id="927083"/>
    <lineage>
        <taxon>Bacteria</taxon>
        <taxon>Pseudomonadati</taxon>
        <taxon>Myxococcota</taxon>
        <taxon>Polyangia</taxon>
        <taxon>Polyangiales</taxon>
        <taxon>Sandaracinaceae</taxon>
        <taxon>Sandaracinus</taxon>
    </lineage>
</organism>
<dbReference type="GO" id="GO:0016853">
    <property type="term" value="F:isomerase activity"/>
    <property type="evidence" value="ECO:0007669"/>
    <property type="project" value="UniProtKB-KW"/>
</dbReference>
<sequence length="422" mass="46831">MPPRLARATSSRSRNGCSPRAPRVRRSTASLSCSRPMSLPVLPSARPPADDDAGLDASDWRWQVRHAITDLAGLEAALELTPEEREGTRRALAGGFPMSITPYYLGLCDRRDPHCPIRLQCVPRIEEAREVPGDLRDPLGEEAHEVAPHLVRRYPDRVLLIATDRCSVYCRFCTRSRMVGQDGGVRALEKLEPAFAWIEAHPEIHDVIVSGGDPLVGTDARIAAILERLARIEHVMVVRMATRAPVTLPQRISSDLCRALRSHPSVWVMTHFNHPKELSPESRDACARLVDHGIPVMNQSVLLRGVNDDARTLETLFRGLVRARVRPYYLLQADPVRGTSHLRTPLQTGIDLMERLQGRVGGIALPKLIVDTPGGMGKVPVGPDWIVRRERGVTTLRTHRGVEVDYVDPPSPPKVCVPADRD</sequence>
<dbReference type="SFLD" id="SFLDS00029">
    <property type="entry name" value="Radical_SAM"/>
    <property type="match status" value="1"/>
</dbReference>
<reference evidence="15 16" key="1">
    <citation type="submission" date="2015-03" db="EMBL/GenBank/DDBJ databases">
        <title>Genome assembly of Sandaracinus amylolyticus DSM 53668.</title>
        <authorList>
            <person name="Sharma G."/>
            <person name="Subramanian S."/>
        </authorList>
    </citation>
    <scope>NUCLEOTIDE SEQUENCE [LARGE SCALE GENOMIC DNA]</scope>
    <source>
        <strain evidence="15 16">DSM 53668</strain>
    </source>
</reference>
<evidence type="ECO:0000256" key="8">
    <source>
        <dbReference type="ARBA" id="ARBA00023004"/>
    </source>
</evidence>
<evidence type="ECO:0000256" key="6">
    <source>
        <dbReference type="ARBA" id="ARBA00022723"/>
    </source>
</evidence>